<proteinExistence type="predicted"/>
<gene>
    <name evidence="1" type="ORF">Tci_549183</name>
</gene>
<organism evidence="1">
    <name type="scientific">Tanacetum cinerariifolium</name>
    <name type="common">Dalmatian daisy</name>
    <name type="synonym">Chrysanthemum cinerariifolium</name>
    <dbReference type="NCBI Taxonomy" id="118510"/>
    <lineage>
        <taxon>Eukaryota</taxon>
        <taxon>Viridiplantae</taxon>
        <taxon>Streptophyta</taxon>
        <taxon>Embryophyta</taxon>
        <taxon>Tracheophyta</taxon>
        <taxon>Spermatophyta</taxon>
        <taxon>Magnoliopsida</taxon>
        <taxon>eudicotyledons</taxon>
        <taxon>Gunneridae</taxon>
        <taxon>Pentapetalae</taxon>
        <taxon>asterids</taxon>
        <taxon>campanulids</taxon>
        <taxon>Asterales</taxon>
        <taxon>Asteraceae</taxon>
        <taxon>Asteroideae</taxon>
        <taxon>Anthemideae</taxon>
        <taxon>Anthemidinae</taxon>
        <taxon>Tanacetum</taxon>
    </lineage>
</organism>
<sequence length="286" mass="31616">MSAKRTSWNEFSSSMASAIICPSTSRKFKFSKYIFDSLVRNVDSPTKFYMYPRFLQLMIRKQVGDLLTHTTKYSSPALTQKVFANMRRVGKGCSGVETPLFEGMIVEQQVDEGADEVHDEGVLTAGVVAGVVSADDERMIDDMDADVDVSLEDAKEVVVEKSADVDESAVVQGRKAYATITTAASPTLTTTPCAARRRKGVVIRDPQESSTPSIVIHFEAKSKDNAGYTSLNLEKSKKCSWSSEGQELEVVRVLWCEDYHIQYNTVDFAGRKEISTHKVHSGSDAK</sequence>
<name>A0A699IQB9_TANCI</name>
<comment type="caution">
    <text evidence="1">The sequence shown here is derived from an EMBL/GenBank/DDBJ whole genome shotgun (WGS) entry which is preliminary data.</text>
</comment>
<dbReference type="AlphaFoldDB" id="A0A699IQB9"/>
<protein>
    <submittedName>
        <fullName evidence="1">Uncharacterized protein</fullName>
    </submittedName>
</protein>
<dbReference type="EMBL" id="BKCJ010321541">
    <property type="protein sequence ID" value="GEZ77210.1"/>
    <property type="molecule type" value="Genomic_DNA"/>
</dbReference>
<reference evidence="1" key="1">
    <citation type="journal article" date="2019" name="Sci. Rep.">
        <title>Draft genome of Tanacetum cinerariifolium, the natural source of mosquito coil.</title>
        <authorList>
            <person name="Yamashiro T."/>
            <person name="Shiraishi A."/>
            <person name="Satake H."/>
            <person name="Nakayama K."/>
        </authorList>
    </citation>
    <scope>NUCLEOTIDE SEQUENCE</scope>
</reference>
<evidence type="ECO:0000313" key="1">
    <source>
        <dbReference type="EMBL" id="GEZ77210.1"/>
    </source>
</evidence>
<accession>A0A699IQB9</accession>